<dbReference type="PANTHER" id="PTHR23507:SF27">
    <property type="entry name" value="SOLUTE CARRIER FAMILY RELATED"/>
    <property type="match status" value="1"/>
</dbReference>
<feature type="transmembrane region" description="Helical" evidence="5">
    <location>
        <begin position="461"/>
        <end position="482"/>
    </location>
</feature>
<feature type="transmembrane region" description="Helical" evidence="5">
    <location>
        <begin position="168"/>
        <end position="193"/>
    </location>
</feature>
<evidence type="ECO:0000256" key="4">
    <source>
        <dbReference type="ARBA" id="ARBA00023136"/>
    </source>
</evidence>
<feature type="transmembrane region" description="Helical" evidence="5">
    <location>
        <begin position="379"/>
        <end position="402"/>
    </location>
</feature>
<evidence type="ECO:0000313" key="6">
    <source>
        <dbReference type="Proteomes" id="UP000035681"/>
    </source>
</evidence>
<feature type="transmembrane region" description="Helical" evidence="5">
    <location>
        <begin position="423"/>
        <end position="449"/>
    </location>
</feature>
<name>A0AAF5I2B4_STRER</name>
<dbReference type="GO" id="GO:0016020">
    <property type="term" value="C:membrane"/>
    <property type="evidence" value="ECO:0007669"/>
    <property type="project" value="UniProtKB-SubCell"/>
</dbReference>
<evidence type="ECO:0000256" key="2">
    <source>
        <dbReference type="ARBA" id="ARBA00022692"/>
    </source>
</evidence>
<dbReference type="SUPFAM" id="SSF103473">
    <property type="entry name" value="MFS general substrate transporter"/>
    <property type="match status" value="1"/>
</dbReference>
<reference evidence="7" key="1">
    <citation type="submission" date="2024-02" db="UniProtKB">
        <authorList>
            <consortium name="WormBaseParasite"/>
        </authorList>
    </citation>
    <scope>IDENTIFICATION</scope>
</reference>
<dbReference type="AlphaFoldDB" id="A0AAF5I2B4"/>
<keyword evidence="2 5" id="KW-0812">Transmembrane</keyword>
<dbReference type="InterPro" id="IPR011701">
    <property type="entry name" value="MFS"/>
</dbReference>
<evidence type="ECO:0000256" key="5">
    <source>
        <dbReference type="SAM" id="Phobius"/>
    </source>
</evidence>
<accession>A0AAF5I2B4</accession>
<evidence type="ECO:0000256" key="1">
    <source>
        <dbReference type="ARBA" id="ARBA00004141"/>
    </source>
</evidence>
<feature type="transmembrane region" description="Helical" evidence="5">
    <location>
        <begin position="237"/>
        <end position="255"/>
    </location>
</feature>
<protein>
    <submittedName>
        <fullName evidence="7">Major facilitator superfamily (MFS) profile domain-containing protein</fullName>
    </submittedName>
</protein>
<sequence length="511" mass="58844">FQNMSESGSLGDVSEISNFQDNPTFYNETIESIEDKKYYLDTNKYHKSCWMVMFVICIYSLSSSMFFPITKSLIYQKVCIQQGYMELECRDKKDLSSNHLIQTETNNIFMIVGVIFSIIAIFSSIYIGKLSDDVSRKYALMIPFIGLIFSDLMLISMANKMEEKNQHLFAVSEIIFSFFGGYMTIFATAFSYISQATCNNLKKRSQYISYLEGAIGLGSALGFFFGSFFGSYEYTDAYLIILVLHFFCIVVIFLAKDMTPEPDDFNKTSVLNETLAERIQDRFTGWRRILWDEDGKKNIALLYTTLAFFLSFLALMGSNRILFFYLKNKFHWDAGEYSQFKMPMQCIATFFAIFIYPLFKHNDVKDSTLALIGLVSRGFGRLLIAVAWNDSIIYSLVLLEAFNKFGPSGMRSMMAQTVYTTELGRVFSLISVVEAFGNLFSVIIFHTLYNFTILFMPELPFIIMATICIPAVFFVILADEAIQKLVRKRYERQKLMEPKLIIKVEKDTQID</sequence>
<feature type="transmembrane region" description="Helical" evidence="5">
    <location>
        <begin position="213"/>
        <end position="230"/>
    </location>
</feature>
<organism evidence="6 7">
    <name type="scientific">Strongyloides stercoralis</name>
    <name type="common">Threadworm</name>
    <dbReference type="NCBI Taxonomy" id="6248"/>
    <lineage>
        <taxon>Eukaryota</taxon>
        <taxon>Metazoa</taxon>
        <taxon>Ecdysozoa</taxon>
        <taxon>Nematoda</taxon>
        <taxon>Chromadorea</taxon>
        <taxon>Rhabditida</taxon>
        <taxon>Tylenchina</taxon>
        <taxon>Panagrolaimomorpha</taxon>
        <taxon>Strongyloidoidea</taxon>
        <taxon>Strongyloididae</taxon>
        <taxon>Strongyloides</taxon>
    </lineage>
</organism>
<evidence type="ECO:0000256" key="3">
    <source>
        <dbReference type="ARBA" id="ARBA00022989"/>
    </source>
</evidence>
<comment type="subcellular location">
    <subcellularLocation>
        <location evidence="1">Membrane</location>
        <topology evidence="1">Multi-pass membrane protein</topology>
    </subcellularLocation>
</comment>
<dbReference type="WBParaSite" id="TCONS_00011672.p1">
    <property type="protein sequence ID" value="TCONS_00011672.p1"/>
    <property type="gene ID" value="XLOC_006363"/>
</dbReference>
<proteinExistence type="predicted"/>
<dbReference type="GO" id="GO:0022857">
    <property type="term" value="F:transmembrane transporter activity"/>
    <property type="evidence" value="ECO:0007669"/>
    <property type="project" value="InterPro"/>
</dbReference>
<keyword evidence="4 5" id="KW-0472">Membrane</keyword>
<dbReference type="Gene3D" id="1.20.1250.20">
    <property type="entry name" value="MFS general substrate transporter like domains"/>
    <property type="match status" value="1"/>
</dbReference>
<evidence type="ECO:0000313" key="7">
    <source>
        <dbReference type="WBParaSite" id="TCONS_00011672.p1"/>
    </source>
</evidence>
<dbReference type="PANTHER" id="PTHR23507">
    <property type="entry name" value="ZGC:174356"/>
    <property type="match status" value="1"/>
</dbReference>
<feature type="transmembrane region" description="Helical" evidence="5">
    <location>
        <begin position="342"/>
        <end position="359"/>
    </location>
</feature>
<feature type="transmembrane region" description="Helical" evidence="5">
    <location>
        <begin position="300"/>
        <end position="322"/>
    </location>
</feature>
<dbReference type="InterPro" id="IPR036259">
    <property type="entry name" value="MFS_trans_sf"/>
</dbReference>
<dbReference type="Proteomes" id="UP000035681">
    <property type="component" value="Unplaced"/>
</dbReference>
<feature type="transmembrane region" description="Helical" evidence="5">
    <location>
        <begin position="50"/>
        <end position="67"/>
    </location>
</feature>
<dbReference type="Pfam" id="PF07690">
    <property type="entry name" value="MFS_1"/>
    <property type="match status" value="1"/>
</dbReference>
<feature type="transmembrane region" description="Helical" evidence="5">
    <location>
        <begin position="108"/>
        <end position="126"/>
    </location>
</feature>
<keyword evidence="6" id="KW-1185">Reference proteome</keyword>
<feature type="transmembrane region" description="Helical" evidence="5">
    <location>
        <begin position="138"/>
        <end position="156"/>
    </location>
</feature>
<keyword evidence="3 5" id="KW-1133">Transmembrane helix</keyword>